<keyword evidence="1" id="KW-0732">Signal</keyword>
<gene>
    <name evidence="3" type="ORF">KP79_PYT22397</name>
</gene>
<feature type="domain" description="Kazal-like" evidence="2">
    <location>
        <begin position="105"/>
        <end position="161"/>
    </location>
</feature>
<accession>A0A210Q140</accession>
<dbReference type="OrthoDB" id="6157426at2759"/>
<reference evidence="3 4" key="1">
    <citation type="journal article" date="2017" name="Nat. Ecol. Evol.">
        <title>Scallop genome provides insights into evolution of bilaterian karyotype and development.</title>
        <authorList>
            <person name="Wang S."/>
            <person name="Zhang J."/>
            <person name="Jiao W."/>
            <person name="Li J."/>
            <person name="Xun X."/>
            <person name="Sun Y."/>
            <person name="Guo X."/>
            <person name="Huan P."/>
            <person name="Dong B."/>
            <person name="Zhang L."/>
            <person name="Hu X."/>
            <person name="Sun X."/>
            <person name="Wang J."/>
            <person name="Zhao C."/>
            <person name="Wang Y."/>
            <person name="Wang D."/>
            <person name="Huang X."/>
            <person name="Wang R."/>
            <person name="Lv J."/>
            <person name="Li Y."/>
            <person name="Zhang Z."/>
            <person name="Liu B."/>
            <person name="Lu W."/>
            <person name="Hui Y."/>
            <person name="Liang J."/>
            <person name="Zhou Z."/>
            <person name="Hou R."/>
            <person name="Li X."/>
            <person name="Liu Y."/>
            <person name="Li H."/>
            <person name="Ning X."/>
            <person name="Lin Y."/>
            <person name="Zhao L."/>
            <person name="Xing Q."/>
            <person name="Dou J."/>
            <person name="Li Y."/>
            <person name="Mao J."/>
            <person name="Guo H."/>
            <person name="Dou H."/>
            <person name="Li T."/>
            <person name="Mu C."/>
            <person name="Jiang W."/>
            <person name="Fu Q."/>
            <person name="Fu X."/>
            <person name="Miao Y."/>
            <person name="Liu J."/>
            <person name="Yu Q."/>
            <person name="Li R."/>
            <person name="Liao H."/>
            <person name="Li X."/>
            <person name="Kong Y."/>
            <person name="Jiang Z."/>
            <person name="Chourrout D."/>
            <person name="Li R."/>
            <person name="Bao Z."/>
        </authorList>
    </citation>
    <scope>NUCLEOTIDE SEQUENCE [LARGE SCALE GENOMIC DNA]</scope>
    <source>
        <strain evidence="3 4">PY_sf001</strain>
    </source>
</reference>
<dbReference type="Proteomes" id="UP000242188">
    <property type="component" value="Unassembled WGS sequence"/>
</dbReference>
<comment type="caution">
    <text evidence="3">The sequence shown here is derived from an EMBL/GenBank/DDBJ whole genome shotgun (WGS) entry which is preliminary data.</text>
</comment>
<organism evidence="3 4">
    <name type="scientific">Mizuhopecten yessoensis</name>
    <name type="common">Japanese scallop</name>
    <name type="synonym">Patinopecten yessoensis</name>
    <dbReference type="NCBI Taxonomy" id="6573"/>
    <lineage>
        <taxon>Eukaryota</taxon>
        <taxon>Metazoa</taxon>
        <taxon>Spiralia</taxon>
        <taxon>Lophotrochozoa</taxon>
        <taxon>Mollusca</taxon>
        <taxon>Bivalvia</taxon>
        <taxon>Autobranchia</taxon>
        <taxon>Pteriomorphia</taxon>
        <taxon>Pectinida</taxon>
        <taxon>Pectinoidea</taxon>
        <taxon>Pectinidae</taxon>
        <taxon>Mizuhopecten</taxon>
    </lineage>
</organism>
<sequence length="170" mass="18622">MEDLLCLLFLLLTAILHQGETDLPLVSLNQLCNQVGLIDCDTEYVSHGDEQTCGMDGITYDNFCHYSKARCSDVNLGIANVGSCIENDPRSTSPPDHTSKPNSDVIIQFFCKNADNIDCTLEDREPYCGSNGMFYLNMCALAKAKCTEPNMESQSLQICKDAGVLPPVGK</sequence>
<proteinExistence type="predicted"/>
<dbReference type="PROSITE" id="PS51465">
    <property type="entry name" value="KAZAL_2"/>
    <property type="match status" value="2"/>
</dbReference>
<dbReference type="AlphaFoldDB" id="A0A210Q140"/>
<evidence type="ECO:0000313" key="4">
    <source>
        <dbReference type="Proteomes" id="UP000242188"/>
    </source>
</evidence>
<protein>
    <recommendedName>
        <fullName evidence="2">Kazal-like domain-containing protein</fullName>
    </recommendedName>
</protein>
<dbReference type="Pfam" id="PF07648">
    <property type="entry name" value="Kazal_2"/>
    <property type="match status" value="2"/>
</dbReference>
<keyword evidence="4" id="KW-1185">Reference proteome</keyword>
<dbReference type="SMART" id="SM00280">
    <property type="entry name" value="KAZAL"/>
    <property type="match status" value="2"/>
</dbReference>
<evidence type="ECO:0000259" key="2">
    <source>
        <dbReference type="PROSITE" id="PS51465"/>
    </source>
</evidence>
<feature type="chain" id="PRO_5011990199" description="Kazal-like domain-containing protein" evidence="1">
    <location>
        <begin position="22"/>
        <end position="170"/>
    </location>
</feature>
<name>A0A210Q140_MIZYE</name>
<dbReference type="InterPro" id="IPR036058">
    <property type="entry name" value="Kazal_dom_sf"/>
</dbReference>
<evidence type="ECO:0000256" key="1">
    <source>
        <dbReference type="SAM" id="SignalP"/>
    </source>
</evidence>
<feature type="domain" description="Kazal-like" evidence="2">
    <location>
        <begin position="26"/>
        <end position="86"/>
    </location>
</feature>
<evidence type="ECO:0000313" key="3">
    <source>
        <dbReference type="EMBL" id="OWF42442.1"/>
    </source>
</evidence>
<dbReference type="InterPro" id="IPR002350">
    <property type="entry name" value="Kazal_dom"/>
</dbReference>
<feature type="signal peptide" evidence="1">
    <location>
        <begin position="1"/>
        <end position="21"/>
    </location>
</feature>
<dbReference type="Gene3D" id="3.30.60.30">
    <property type="match status" value="2"/>
</dbReference>
<dbReference type="EMBL" id="NEDP02005277">
    <property type="protein sequence ID" value="OWF42442.1"/>
    <property type="molecule type" value="Genomic_DNA"/>
</dbReference>
<dbReference type="SUPFAM" id="SSF100895">
    <property type="entry name" value="Kazal-type serine protease inhibitors"/>
    <property type="match status" value="2"/>
</dbReference>